<dbReference type="SMART" id="SM00450">
    <property type="entry name" value="RHOD"/>
    <property type="match status" value="1"/>
</dbReference>
<dbReference type="PANTHER" id="PTHR10828">
    <property type="entry name" value="M-PHASE INDUCER PHOSPHATASE DUAL SPECIFICITY PHOSPHATASE CDC25"/>
    <property type="match status" value="1"/>
</dbReference>
<dbReference type="AlphaFoldDB" id="A0A1Y6M0D3"/>
<proteinExistence type="predicted"/>
<protein>
    <recommendedName>
        <fullName evidence="2">Rhodanese domain-containing protein</fullName>
    </recommendedName>
</protein>
<sequence>MSSKAQPDTEKPWHASFPPPRSNAGTMSPEQLLELLQDERKLPGRDFLLIDLRRSDHKGSTIRGSLNLPAQSLWYSLDSLYELCQAAGVSTVAFYCGSSRGRGNRAACWFQDVLARRGETNMKSFVLAGGIDGWFEAGGNYANFVDGKSIE</sequence>
<dbReference type="SUPFAM" id="SSF52821">
    <property type="entry name" value="Rhodanese/Cell cycle control phosphatase"/>
    <property type="match status" value="1"/>
</dbReference>
<evidence type="ECO:0000313" key="3">
    <source>
        <dbReference type="EMBL" id="SMY30103.1"/>
    </source>
</evidence>
<gene>
    <name evidence="3" type="ORF">ZT1A5_G11553</name>
</gene>
<dbReference type="GO" id="GO:0005737">
    <property type="term" value="C:cytoplasm"/>
    <property type="evidence" value="ECO:0007669"/>
    <property type="project" value="TreeGrafter"/>
</dbReference>
<organism evidence="3 4">
    <name type="scientific">Zymoseptoria tritici ST99CH_1A5</name>
    <dbReference type="NCBI Taxonomy" id="1276529"/>
    <lineage>
        <taxon>Eukaryota</taxon>
        <taxon>Fungi</taxon>
        <taxon>Dikarya</taxon>
        <taxon>Ascomycota</taxon>
        <taxon>Pezizomycotina</taxon>
        <taxon>Dothideomycetes</taxon>
        <taxon>Dothideomycetidae</taxon>
        <taxon>Mycosphaerellales</taxon>
        <taxon>Mycosphaerellaceae</taxon>
        <taxon>Zymoseptoria</taxon>
    </lineage>
</organism>
<dbReference type="PANTHER" id="PTHR10828:SF50">
    <property type="entry name" value="REDUCTASE (ARC2), PUTATIVE (AFU_ORTHOLOGUE AFUA_6G13400)-RELATED"/>
    <property type="match status" value="1"/>
</dbReference>
<dbReference type="EMBL" id="LT882689">
    <property type="protein sequence ID" value="SMY30103.1"/>
    <property type="molecule type" value="Genomic_DNA"/>
</dbReference>
<feature type="domain" description="Rhodanese" evidence="2">
    <location>
        <begin position="43"/>
        <end position="143"/>
    </location>
</feature>
<accession>A0A1Y6M0D3</accession>
<evidence type="ECO:0000313" key="4">
    <source>
        <dbReference type="Proteomes" id="UP000215453"/>
    </source>
</evidence>
<name>A0A1Y6M0D3_ZYMTR</name>
<dbReference type="GO" id="GO:0005634">
    <property type="term" value="C:nucleus"/>
    <property type="evidence" value="ECO:0007669"/>
    <property type="project" value="TreeGrafter"/>
</dbReference>
<dbReference type="Gene3D" id="3.40.250.10">
    <property type="entry name" value="Rhodanese-like domain"/>
    <property type="match status" value="1"/>
</dbReference>
<feature type="region of interest" description="Disordered" evidence="1">
    <location>
        <begin position="1"/>
        <end position="30"/>
    </location>
</feature>
<dbReference type="PROSITE" id="PS50206">
    <property type="entry name" value="RHODANESE_3"/>
    <property type="match status" value="1"/>
</dbReference>
<dbReference type="InterPro" id="IPR036873">
    <property type="entry name" value="Rhodanese-like_dom_sf"/>
</dbReference>
<evidence type="ECO:0000259" key="2">
    <source>
        <dbReference type="PROSITE" id="PS50206"/>
    </source>
</evidence>
<evidence type="ECO:0000256" key="1">
    <source>
        <dbReference type="SAM" id="MobiDB-lite"/>
    </source>
</evidence>
<dbReference type="Pfam" id="PF00581">
    <property type="entry name" value="Rhodanese"/>
    <property type="match status" value="1"/>
</dbReference>
<reference evidence="3 4" key="1">
    <citation type="submission" date="2016-10" db="EMBL/GenBank/DDBJ databases">
        <authorList>
            <person name="Varghese N."/>
        </authorList>
    </citation>
    <scope>NUCLEOTIDE SEQUENCE [LARGE SCALE GENOMIC DNA]</scope>
</reference>
<dbReference type="Proteomes" id="UP000215453">
    <property type="component" value="Chromosome 14"/>
</dbReference>
<dbReference type="InterPro" id="IPR001763">
    <property type="entry name" value="Rhodanese-like_dom"/>
</dbReference>
<dbReference type="GO" id="GO:0004725">
    <property type="term" value="F:protein tyrosine phosphatase activity"/>
    <property type="evidence" value="ECO:0007669"/>
    <property type="project" value="TreeGrafter"/>
</dbReference>